<keyword evidence="4" id="KW-1185">Reference proteome</keyword>
<dbReference type="InterPro" id="IPR036282">
    <property type="entry name" value="Glutathione-S-Trfase_C_sf"/>
</dbReference>
<protein>
    <recommendedName>
        <fullName evidence="2">GST C-terminal domain-containing protein</fullName>
    </recommendedName>
</protein>
<dbReference type="InterPro" id="IPR033468">
    <property type="entry name" value="Metaxin_GST"/>
</dbReference>
<dbReference type="InterPro" id="IPR050931">
    <property type="entry name" value="Mito_Protein_Transport_Metaxin"/>
</dbReference>
<evidence type="ECO:0000313" key="4">
    <source>
        <dbReference type="Proteomes" id="UP001438707"/>
    </source>
</evidence>
<dbReference type="InterPro" id="IPR012336">
    <property type="entry name" value="Thioredoxin-like_fold"/>
</dbReference>
<dbReference type="SUPFAM" id="SSF47616">
    <property type="entry name" value="GST C-terminal domain-like"/>
    <property type="match status" value="1"/>
</dbReference>
<dbReference type="Gene3D" id="3.40.30.10">
    <property type="entry name" value="Glutaredoxin"/>
    <property type="match status" value="1"/>
</dbReference>
<dbReference type="InterPro" id="IPR026928">
    <property type="entry name" value="FAX/IsoI-like"/>
</dbReference>
<dbReference type="InterPro" id="IPR036249">
    <property type="entry name" value="Thioredoxin-like_sf"/>
</dbReference>
<sequence>MHALLVTVYVVAAVVTAAYVFFLRSQGQFTGNGGTRETSPSKGTPGGEIVLTGFFAPLGQLVGSVSPFTNKVETYLRFAGLPFRTQNGGFADAPKGRLPWMKHGSDVVADSRFMIKYLQNTYGSHLKIQEPDDPQLQGVSITIQRMCEEHMYFTQQYHRMINPKAERWFRNQLFKDAPAWKSLLTLYLFRYGRSTQLRYQGVLTNSDEDINFLINEDLRALSGLLADNPYFLGPNPTLADASAFGTLENYLYDGNEASPIPAMVRKYPNLVRFVDSIRARFYADKLNKQGKAQ</sequence>
<dbReference type="AlphaFoldDB" id="A0AAW1RTI0"/>
<feature type="domain" description="GST C-terminal" evidence="2">
    <location>
        <begin position="142"/>
        <end position="293"/>
    </location>
</feature>
<dbReference type="InterPro" id="IPR040079">
    <property type="entry name" value="Glutathione_S-Trfase"/>
</dbReference>
<dbReference type="Gene3D" id="1.20.1050.10">
    <property type="match status" value="1"/>
</dbReference>
<dbReference type="SFLD" id="SFLDS00019">
    <property type="entry name" value="Glutathione_Transferase_(cytos"/>
    <property type="match status" value="1"/>
</dbReference>
<dbReference type="SFLD" id="SFLDG01180">
    <property type="entry name" value="SUF1"/>
    <property type="match status" value="1"/>
</dbReference>
<evidence type="ECO:0000259" key="2">
    <source>
        <dbReference type="PROSITE" id="PS50405"/>
    </source>
</evidence>
<organism evidence="3 4">
    <name type="scientific">Apatococcus lobatus</name>
    <dbReference type="NCBI Taxonomy" id="904363"/>
    <lineage>
        <taxon>Eukaryota</taxon>
        <taxon>Viridiplantae</taxon>
        <taxon>Chlorophyta</taxon>
        <taxon>core chlorophytes</taxon>
        <taxon>Trebouxiophyceae</taxon>
        <taxon>Chlorellales</taxon>
        <taxon>Chlorellaceae</taxon>
        <taxon>Apatococcus</taxon>
    </lineage>
</organism>
<dbReference type="EMBL" id="JALJOS010000007">
    <property type="protein sequence ID" value="KAK9836657.1"/>
    <property type="molecule type" value="Genomic_DNA"/>
</dbReference>
<comment type="similarity">
    <text evidence="1">Belongs to the FAX family.</text>
</comment>
<gene>
    <name evidence="3" type="ORF">WJX74_005426</name>
</gene>
<dbReference type="PANTHER" id="PTHR12289:SF41">
    <property type="entry name" value="FAILED AXON CONNECTIONS-RELATED"/>
    <property type="match status" value="1"/>
</dbReference>
<dbReference type="Pfam" id="PF17172">
    <property type="entry name" value="GST_N_4"/>
    <property type="match status" value="1"/>
</dbReference>
<accession>A0AAW1RTI0</accession>
<dbReference type="CDD" id="cd03193">
    <property type="entry name" value="GST_C_Metaxin"/>
    <property type="match status" value="1"/>
</dbReference>
<proteinExistence type="inferred from homology"/>
<dbReference type="InterPro" id="IPR010987">
    <property type="entry name" value="Glutathione-S-Trfase_C-like"/>
</dbReference>
<dbReference type="PANTHER" id="PTHR12289">
    <property type="entry name" value="METAXIN RELATED"/>
    <property type="match status" value="1"/>
</dbReference>
<comment type="caution">
    <text evidence="3">The sequence shown here is derived from an EMBL/GenBank/DDBJ whole genome shotgun (WGS) entry which is preliminary data.</text>
</comment>
<evidence type="ECO:0000256" key="1">
    <source>
        <dbReference type="ARBA" id="ARBA00006475"/>
    </source>
</evidence>
<dbReference type="GO" id="GO:0005737">
    <property type="term" value="C:cytoplasm"/>
    <property type="evidence" value="ECO:0007669"/>
    <property type="project" value="TreeGrafter"/>
</dbReference>
<reference evidence="3 4" key="1">
    <citation type="journal article" date="2024" name="Nat. Commun.">
        <title>Phylogenomics reveals the evolutionary origins of lichenization in chlorophyte algae.</title>
        <authorList>
            <person name="Puginier C."/>
            <person name="Libourel C."/>
            <person name="Otte J."/>
            <person name="Skaloud P."/>
            <person name="Haon M."/>
            <person name="Grisel S."/>
            <person name="Petersen M."/>
            <person name="Berrin J.G."/>
            <person name="Delaux P.M."/>
            <person name="Dal Grande F."/>
            <person name="Keller J."/>
        </authorList>
    </citation>
    <scope>NUCLEOTIDE SEQUENCE [LARGE SCALE GENOMIC DNA]</scope>
    <source>
        <strain evidence="3 4">SAG 2145</strain>
    </source>
</reference>
<dbReference type="PROSITE" id="PS50405">
    <property type="entry name" value="GST_CTER"/>
    <property type="match status" value="1"/>
</dbReference>
<name>A0AAW1RTI0_9CHLO</name>
<dbReference type="Pfam" id="PF17171">
    <property type="entry name" value="GST_C_6"/>
    <property type="match status" value="1"/>
</dbReference>
<evidence type="ECO:0000313" key="3">
    <source>
        <dbReference type="EMBL" id="KAK9836657.1"/>
    </source>
</evidence>
<dbReference type="Proteomes" id="UP001438707">
    <property type="component" value="Unassembled WGS sequence"/>
</dbReference>
<dbReference type="SFLD" id="SFLDG01200">
    <property type="entry name" value="SUF1.1"/>
    <property type="match status" value="1"/>
</dbReference>
<dbReference type="SUPFAM" id="SSF52833">
    <property type="entry name" value="Thioredoxin-like"/>
    <property type="match status" value="1"/>
</dbReference>